<name>A0ABQ7G891_DUNSA</name>
<organism evidence="2 3">
    <name type="scientific">Dunaliella salina</name>
    <name type="common">Green alga</name>
    <name type="synonym">Protococcus salinus</name>
    <dbReference type="NCBI Taxonomy" id="3046"/>
    <lineage>
        <taxon>Eukaryota</taxon>
        <taxon>Viridiplantae</taxon>
        <taxon>Chlorophyta</taxon>
        <taxon>core chlorophytes</taxon>
        <taxon>Chlorophyceae</taxon>
        <taxon>CS clade</taxon>
        <taxon>Chlamydomonadales</taxon>
        <taxon>Dunaliellaceae</taxon>
        <taxon>Dunaliella</taxon>
    </lineage>
</organism>
<keyword evidence="1" id="KW-0812">Transmembrane</keyword>
<evidence type="ECO:0000256" key="1">
    <source>
        <dbReference type="SAM" id="Phobius"/>
    </source>
</evidence>
<reference evidence="2" key="1">
    <citation type="submission" date="2017-08" db="EMBL/GenBank/DDBJ databases">
        <authorList>
            <person name="Polle J.E."/>
            <person name="Barry K."/>
            <person name="Cushman J."/>
            <person name="Schmutz J."/>
            <person name="Tran D."/>
            <person name="Hathwaick L.T."/>
            <person name="Yim W.C."/>
            <person name="Jenkins J."/>
            <person name="Mckie-Krisberg Z.M."/>
            <person name="Prochnik S."/>
            <person name="Lindquist E."/>
            <person name="Dockter R.B."/>
            <person name="Adam C."/>
            <person name="Molina H."/>
            <person name="Bunkerborg J."/>
            <person name="Jin E."/>
            <person name="Buchheim M."/>
            <person name="Magnuson J."/>
        </authorList>
    </citation>
    <scope>NUCLEOTIDE SEQUENCE</scope>
    <source>
        <strain evidence="2">CCAP 19/18</strain>
    </source>
</reference>
<keyword evidence="1" id="KW-0472">Membrane</keyword>
<evidence type="ECO:0000313" key="2">
    <source>
        <dbReference type="EMBL" id="KAF5830812.1"/>
    </source>
</evidence>
<protein>
    <submittedName>
        <fullName evidence="2">Uncharacterized protein</fullName>
    </submittedName>
</protein>
<gene>
    <name evidence="2" type="ORF">DUNSADRAFT_14002</name>
</gene>
<evidence type="ECO:0000313" key="3">
    <source>
        <dbReference type="Proteomes" id="UP000815325"/>
    </source>
</evidence>
<accession>A0ABQ7G891</accession>
<comment type="caution">
    <text evidence="2">The sequence shown here is derived from an EMBL/GenBank/DDBJ whole genome shotgun (WGS) entry which is preliminary data.</text>
</comment>
<sequence length="100" mass="10631">MLLCWAHGCAALLDSWVCWTLRWLCCWFHWTCGCAGLALLCCLAGLVVVLVVLLCAHPGCANTGAYMRAHTCACRPQQRLHMCTGTSAKPLGPPSGLGGA</sequence>
<keyword evidence="1" id="KW-1133">Transmembrane helix</keyword>
<feature type="transmembrane region" description="Helical" evidence="1">
    <location>
        <begin position="27"/>
        <end position="56"/>
    </location>
</feature>
<proteinExistence type="predicted"/>
<dbReference type="Proteomes" id="UP000815325">
    <property type="component" value="Unassembled WGS sequence"/>
</dbReference>
<keyword evidence="3" id="KW-1185">Reference proteome</keyword>
<dbReference type="EMBL" id="MU070004">
    <property type="protein sequence ID" value="KAF5830812.1"/>
    <property type="molecule type" value="Genomic_DNA"/>
</dbReference>